<feature type="domain" description="Protein kinase" evidence="3">
    <location>
        <begin position="148"/>
        <end position="493"/>
    </location>
</feature>
<dbReference type="SUPFAM" id="SSF56112">
    <property type="entry name" value="Protein kinase-like (PK-like)"/>
    <property type="match status" value="1"/>
</dbReference>
<evidence type="ECO:0000313" key="4">
    <source>
        <dbReference type="EMBL" id="QDZ19767.1"/>
    </source>
</evidence>
<dbReference type="InterPro" id="IPR051681">
    <property type="entry name" value="Ser/Thr_Kinases-Pseudokinases"/>
</dbReference>
<dbReference type="PROSITE" id="PS50006">
    <property type="entry name" value="FHA_DOMAIN"/>
    <property type="match status" value="1"/>
</dbReference>
<keyword evidence="4" id="KW-0808">Transferase</keyword>
<feature type="compositionally biased region" description="Acidic residues" evidence="1">
    <location>
        <begin position="102"/>
        <end position="134"/>
    </location>
</feature>
<feature type="region of interest" description="Disordered" evidence="1">
    <location>
        <begin position="67"/>
        <end position="134"/>
    </location>
</feature>
<dbReference type="Gene3D" id="1.10.510.10">
    <property type="entry name" value="Transferase(Phosphotransferase) domain 1"/>
    <property type="match status" value="2"/>
</dbReference>
<name>A0A5B8MH83_9CHLO</name>
<dbReference type="PROSITE" id="PS00108">
    <property type="entry name" value="PROTEIN_KINASE_ST"/>
    <property type="match status" value="1"/>
</dbReference>
<feature type="compositionally biased region" description="Basic and acidic residues" evidence="1">
    <location>
        <begin position="73"/>
        <end position="84"/>
    </location>
</feature>
<dbReference type="InterPro" id="IPR008984">
    <property type="entry name" value="SMAD_FHA_dom_sf"/>
</dbReference>
<dbReference type="PROSITE" id="PS50011">
    <property type="entry name" value="PROTEIN_KINASE_DOM"/>
    <property type="match status" value="1"/>
</dbReference>
<dbReference type="OrthoDB" id="496946at2759"/>
<proteinExistence type="predicted"/>
<evidence type="ECO:0000313" key="5">
    <source>
        <dbReference type="Proteomes" id="UP000316726"/>
    </source>
</evidence>
<dbReference type="SMART" id="SM00220">
    <property type="entry name" value="S_TKc"/>
    <property type="match status" value="1"/>
</dbReference>
<dbReference type="InterPro" id="IPR000719">
    <property type="entry name" value="Prot_kinase_dom"/>
</dbReference>
<dbReference type="STRING" id="1764295.A0A5B8MH83"/>
<evidence type="ECO:0000259" key="3">
    <source>
        <dbReference type="PROSITE" id="PS50011"/>
    </source>
</evidence>
<dbReference type="PROSITE" id="PS51257">
    <property type="entry name" value="PROKAR_LIPOPROTEIN"/>
    <property type="match status" value="1"/>
</dbReference>
<gene>
    <name evidence="4" type="ORF">A3770_03p22850</name>
</gene>
<dbReference type="Proteomes" id="UP000316726">
    <property type="component" value="Chromosome 3"/>
</dbReference>
<dbReference type="EMBL" id="CP031036">
    <property type="protein sequence ID" value="QDZ19767.1"/>
    <property type="molecule type" value="Genomic_DNA"/>
</dbReference>
<dbReference type="Gene3D" id="2.60.200.20">
    <property type="match status" value="1"/>
</dbReference>
<protein>
    <submittedName>
        <fullName evidence="4">Serine/threonine-protein kinase</fullName>
    </submittedName>
</protein>
<dbReference type="AlphaFoldDB" id="A0A5B8MH83"/>
<sequence length="631" mass="70924">MAPRARGSCLSGASTSGCVPSRPRGGRRLGLASRRRRTFRLASKDAANPTTQQRRSVFSDLLPHLYEEEEGGEERREGGKERAVGGKGKRKSVFSGLLPQLYDDEEEGEEEGEGVGEEELEEELDEELEEEDESFDRRLRSALREIGLVLEEKVGEGSVADIYAAREAEGGVRAVKVLRKEFRKRKKARDLFRTEAKIAVQLNHPNVVKVYHYDGNLHFMVQEYCEGGSLYSLLAAQRSGETLFPILDAPQIAKDLAKALSYLHKAGVVHRDVKSLNVLLGADPSTGKRRAKICDFGSALLLSSLPEKYYFKPITQVADNGNKNLFSKLANDLVDSVIGGPDEGKNAFEVVGTPYWMAPEMLDPKVLDRMKLKCEQESGFVDALKEQALRENPEEVEIEIKPCLDLRAVTKTLDVYSFGVVLYELFHRAHPWFEEETSVATREEVRKLIVDEEKRLPLADYLCQEIKDLISQCWSSDAYERPAMERVYKDLLLIERFDLSGSIDVAANVAKFHLLKPDGQRIYLADQEKTSLGRSPDCSLVLEGSKVSRQHAVIRFVSEAKSGVEIEKSQNGKYMLVKSGEEKPYYFVITDTSMNGTYLNRRPLVKNKPRRLVDGDKIIMNFEVVATFVAA</sequence>
<dbReference type="SUPFAM" id="SSF49879">
    <property type="entry name" value="SMAD/FHA domain"/>
    <property type="match status" value="1"/>
</dbReference>
<dbReference type="InterPro" id="IPR000253">
    <property type="entry name" value="FHA_dom"/>
</dbReference>
<dbReference type="Pfam" id="PF00498">
    <property type="entry name" value="FHA"/>
    <property type="match status" value="1"/>
</dbReference>
<keyword evidence="4" id="KW-0418">Kinase</keyword>
<feature type="domain" description="FHA" evidence="2">
    <location>
        <begin position="530"/>
        <end position="604"/>
    </location>
</feature>
<dbReference type="PANTHER" id="PTHR44329">
    <property type="entry name" value="SERINE/THREONINE-PROTEIN KINASE TNNI3K-RELATED"/>
    <property type="match status" value="1"/>
</dbReference>
<evidence type="ECO:0000256" key="1">
    <source>
        <dbReference type="SAM" id="MobiDB-lite"/>
    </source>
</evidence>
<reference evidence="4 5" key="1">
    <citation type="submission" date="2018-07" db="EMBL/GenBank/DDBJ databases">
        <title>The complete nuclear genome of the prasinophyte Chloropicon primus (CCMP1205).</title>
        <authorList>
            <person name="Pombert J.-F."/>
            <person name="Otis C."/>
            <person name="Turmel M."/>
            <person name="Lemieux C."/>
        </authorList>
    </citation>
    <scope>NUCLEOTIDE SEQUENCE [LARGE SCALE GENOMIC DNA]</scope>
    <source>
        <strain evidence="4 5">CCMP1205</strain>
    </source>
</reference>
<dbReference type="CDD" id="cd00060">
    <property type="entry name" value="FHA"/>
    <property type="match status" value="1"/>
</dbReference>
<accession>A0A5B8MH83</accession>
<evidence type="ECO:0000259" key="2">
    <source>
        <dbReference type="PROSITE" id="PS50006"/>
    </source>
</evidence>
<dbReference type="InterPro" id="IPR008271">
    <property type="entry name" value="Ser/Thr_kinase_AS"/>
</dbReference>
<dbReference type="Pfam" id="PF07714">
    <property type="entry name" value="PK_Tyr_Ser-Thr"/>
    <property type="match status" value="1"/>
</dbReference>
<dbReference type="GO" id="GO:0005524">
    <property type="term" value="F:ATP binding"/>
    <property type="evidence" value="ECO:0007669"/>
    <property type="project" value="InterPro"/>
</dbReference>
<dbReference type="SMART" id="SM00240">
    <property type="entry name" value="FHA"/>
    <property type="match status" value="1"/>
</dbReference>
<feature type="region of interest" description="Disordered" evidence="1">
    <location>
        <begin position="1"/>
        <end position="33"/>
    </location>
</feature>
<dbReference type="GO" id="GO:0004674">
    <property type="term" value="F:protein serine/threonine kinase activity"/>
    <property type="evidence" value="ECO:0007669"/>
    <property type="project" value="TreeGrafter"/>
</dbReference>
<organism evidence="4 5">
    <name type="scientific">Chloropicon primus</name>
    <dbReference type="NCBI Taxonomy" id="1764295"/>
    <lineage>
        <taxon>Eukaryota</taxon>
        <taxon>Viridiplantae</taxon>
        <taxon>Chlorophyta</taxon>
        <taxon>Chloropicophyceae</taxon>
        <taxon>Chloropicales</taxon>
        <taxon>Chloropicaceae</taxon>
        <taxon>Chloropicon</taxon>
    </lineage>
</organism>
<keyword evidence="5" id="KW-1185">Reference proteome</keyword>
<dbReference type="InterPro" id="IPR001245">
    <property type="entry name" value="Ser-Thr/Tyr_kinase_cat_dom"/>
</dbReference>
<feature type="region of interest" description="Disordered" evidence="1">
    <location>
        <begin position="38"/>
        <end position="57"/>
    </location>
</feature>
<dbReference type="Pfam" id="PF00069">
    <property type="entry name" value="Pkinase"/>
    <property type="match status" value="1"/>
</dbReference>
<dbReference type="InterPro" id="IPR011009">
    <property type="entry name" value="Kinase-like_dom_sf"/>
</dbReference>